<comment type="similarity">
    <text evidence="2">Belongs to the major facilitator superfamily. Sugar transporter (TC 2.A.1.1) family.</text>
</comment>
<comment type="subcellular location">
    <subcellularLocation>
        <location evidence="1">Cell membrane</location>
        <topology evidence="1">Multi-pass membrane protein</topology>
    </subcellularLocation>
</comment>
<feature type="transmembrane region" description="Helical" evidence="7">
    <location>
        <begin position="490"/>
        <end position="509"/>
    </location>
</feature>
<dbReference type="InterPro" id="IPR005828">
    <property type="entry name" value="MFS_sugar_transport-like"/>
</dbReference>
<evidence type="ECO:0000313" key="10">
    <source>
        <dbReference type="Proteomes" id="UP000217889"/>
    </source>
</evidence>
<evidence type="ECO:0000256" key="7">
    <source>
        <dbReference type="SAM" id="Phobius"/>
    </source>
</evidence>
<feature type="transmembrane region" description="Helical" evidence="7">
    <location>
        <begin position="348"/>
        <end position="373"/>
    </location>
</feature>
<dbReference type="KEGG" id="bgg:CFK41_16930"/>
<reference evidence="9 10" key="1">
    <citation type="journal article" date="2014" name="Int. J. Syst. Evol. Microbiol.">
        <title>Brachybacterium ginsengisoli sp. nov., isolated from soil of a ginseng field.</title>
        <authorList>
            <person name="Hoang V.A."/>
            <person name="Kim Y.J."/>
            <person name="Nguyen N.L."/>
            <person name="Yang D.C."/>
        </authorList>
    </citation>
    <scope>NUCLEOTIDE SEQUENCE [LARGE SCALE GENOMIC DNA]</scope>
    <source>
        <strain evidence="9 10">DCY80</strain>
    </source>
</reference>
<keyword evidence="6 7" id="KW-0472">Membrane</keyword>
<keyword evidence="4 7" id="KW-0812">Transmembrane</keyword>
<dbReference type="AlphaFoldDB" id="A0A291H1C9"/>
<dbReference type="Proteomes" id="UP000217889">
    <property type="component" value="Chromosome"/>
</dbReference>
<keyword evidence="10" id="KW-1185">Reference proteome</keyword>
<dbReference type="GO" id="GO:0022857">
    <property type="term" value="F:transmembrane transporter activity"/>
    <property type="evidence" value="ECO:0007669"/>
    <property type="project" value="InterPro"/>
</dbReference>
<dbReference type="PROSITE" id="PS00217">
    <property type="entry name" value="SUGAR_TRANSPORT_2"/>
    <property type="match status" value="1"/>
</dbReference>
<dbReference type="InterPro" id="IPR050814">
    <property type="entry name" value="Myo-inositol_Transporter"/>
</dbReference>
<gene>
    <name evidence="9" type="ORF">CFK41_16930</name>
</gene>
<dbReference type="PANTHER" id="PTHR48020:SF12">
    <property type="entry name" value="PROTON MYO-INOSITOL COTRANSPORTER"/>
    <property type="match status" value="1"/>
</dbReference>
<feature type="transmembrane region" description="Helical" evidence="7">
    <location>
        <begin position="28"/>
        <end position="53"/>
    </location>
</feature>
<evidence type="ECO:0000256" key="3">
    <source>
        <dbReference type="ARBA" id="ARBA00022448"/>
    </source>
</evidence>
<dbReference type="Pfam" id="PF00083">
    <property type="entry name" value="Sugar_tr"/>
    <property type="match status" value="1"/>
</dbReference>
<feature type="domain" description="Major facilitator superfamily (MFS) profile" evidence="8">
    <location>
        <begin position="31"/>
        <end position="515"/>
    </location>
</feature>
<accession>A0A291H1C9</accession>
<organism evidence="9 10">
    <name type="scientific">Brachybacterium ginsengisoli</name>
    <dbReference type="NCBI Taxonomy" id="1331682"/>
    <lineage>
        <taxon>Bacteria</taxon>
        <taxon>Bacillati</taxon>
        <taxon>Actinomycetota</taxon>
        <taxon>Actinomycetes</taxon>
        <taxon>Micrococcales</taxon>
        <taxon>Dermabacteraceae</taxon>
        <taxon>Brachybacterium</taxon>
    </lineage>
</organism>
<sequence>MSSIPAAENARIRDLVRSTPASGPRRSIGLLAVVACLGGFLFGYDTGVISGALPYMLMPKAAGGLELTSLEEGLIGGFLLLGCAVGAVIGGRLSDRYGRRHNILLLAAVFFVGAVGCALAPNLVIMYLARFVLGLAVGGASTTVPVYLSEAAPKEQRGMLVAVDQLMIVTGQFAAFVMNAIIASVQGGPTAEVASDPSGTYQAGESVSWDALASLGGVTIADGNGHAWRWMLALCSLPAVALWIGIRMMPESARWHVRRGEIPAAIAVLKRLRVEGRHDVGAEVAEMAENLRLEAKRETLSLGGAIRIPWLRSIIIFGGTFAILQQLTGVNTMMYYAPRVLMAAGFDAQASIILNVFTGLASVVGSTLGLLALRRFGRRQVLLVGQTILTLSLIAMTAIFLLGIDPYIDASGAVSTDIPTFVPYLVVVVIVLFMLGMQAGPGPVMWVMLSEIFPGSIRGAATGFAVMILWIANMIVTFTFPIMMSGLGPVVTYGLYAAINIFAVIWYFVRIPETKKFTLERIEWEFREAGGVIRLR</sequence>
<feature type="transmembrane region" description="Helical" evidence="7">
    <location>
        <begin position="103"/>
        <end position="121"/>
    </location>
</feature>
<keyword evidence="3" id="KW-0813">Transport</keyword>
<feature type="transmembrane region" description="Helical" evidence="7">
    <location>
        <begin position="461"/>
        <end position="484"/>
    </location>
</feature>
<feature type="transmembrane region" description="Helical" evidence="7">
    <location>
        <begin position="380"/>
        <end position="404"/>
    </location>
</feature>
<evidence type="ECO:0000259" key="8">
    <source>
        <dbReference type="PROSITE" id="PS50850"/>
    </source>
</evidence>
<feature type="transmembrane region" description="Helical" evidence="7">
    <location>
        <begin position="424"/>
        <end position="449"/>
    </location>
</feature>
<dbReference type="PRINTS" id="PR00171">
    <property type="entry name" value="SUGRTRNSPORT"/>
</dbReference>
<evidence type="ECO:0000256" key="5">
    <source>
        <dbReference type="ARBA" id="ARBA00022989"/>
    </source>
</evidence>
<name>A0A291H1C9_9MICO</name>
<dbReference type="InterPro" id="IPR020846">
    <property type="entry name" value="MFS_dom"/>
</dbReference>
<dbReference type="PROSITE" id="PS00216">
    <property type="entry name" value="SUGAR_TRANSPORT_1"/>
    <property type="match status" value="1"/>
</dbReference>
<dbReference type="GO" id="GO:0005886">
    <property type="term" value="C:plasma membrane"/>
    <property type="evidence" value="ECO:0007669"/>
    <property type="project" value="UniProtKB-SubCell"/>
</dbReference>
<evidence type="ECO:0000256" key="1">
    <source>
        <dbReference type="ARBA" id="ARBA00004651"/>
    </source>
</evidence>
<feature type="transmembrane region" description="Helical" evidence="7">
    <location>
        <begin position="127"/>
        <end position="148"/>
    </location>
</feature>
<keyword evidence="5 7" id="KW-1133">Transmembrane helix</keyword>
<dbReference type="InterPro" id="IPR036259">
    <property type="entry name" value="MFS_trans_sf"/>
</dbReference>
<dbReference type="SUPFAM" id="SSF103473">
    <property type="entry name" value="MFS general substrate transporter"/>
    <property type="match status" value="1"/>
</dbReference>
<dbReference type="PROSITE" id="PS50850">
    <property type="entry name" value="MFS"/>
    <property type="match status" value="1"/>
</dbReference>
<evidence type="ECO:0000256" key="6">
    <source>
        <dbReference type="ARBA" id="ARBA00023136"/>
    </source>
</evidence>
<feature type="transmembrane region" description="Helical" evidence="7">
    <location>
        <begin position="73"/>
        <end position="91"/>
    </location>
</feature>
<dbReference type="Gene3D" id="1.20.1250.20">
    <property type="entry name" value="MFS general substrate transporter like domains"/>
    <property type="match status" value="1"/>
</dbReference>
<evidence type="ECO:0000313" key="9">
    <source>
        <dbReference type="EMBL" id="ATG56273.1"/>
    </source>
</evidence>
<dbReference type="InterPro" id="IPR005829">
    <property type="entry name" value="Sugar_transporter_CS"/>
</dbReference>
<feature type="transmembrane region" description="Helical" evidence="7">
    <location>
        <begin position="160"/>
        <end position="182"/>
    </location>
</feature>
<dbReference type="RefSeq" id="WP_096800733.1">
    <property type="nucleotide sequence ID" value="NZ_CP023564.1"/>
</dbReference>
<dbReference type="PANTHER" id="PTHR48020">
    <property type="entry name" value="PROTON MYO-INOSITOL COTRANSPORTER"/>
    <property type="match status" value="1"/>
</dbReference>
<feature type="transmembrane region" description="Helical" evidence="7">
    <location>
        <begin position="227"/>
        <end position="246"/>
    </location>
</feature>
<dbReference type="EMBL" id="CP023564">
    <property type="protein sequence ID" value="ATG56273.1"/>
    <property type="molecule type" value="Genomic_DNA"/>
</dbReference>
<evidence type="ECO:0000256" key="2">
    <source>
        <dbReference type="ARBA" id="ARBA00010992"/>
    </source>
</evidence>
<protein>
    <submittedName>
        <fullName evidence="9">MFS transporter</fullName>
    </submittedName>
</protein>
<feature type="transmembrane region" description="Helical" evidence="7">
    <location>
        <begin position="310"/>
        <end position="328"/>
    </location>
</feature>
<evidence type="ECO:0000256" key="4">
    <source>
        <dbReference type="ARBA" id="ARBA00022692"/>
    </source>
</evidence>
<dbReference type="InterPro" id="IPR003663">
    <property type="entry name" value="Sugar/inositol_transpt"/>
</dbReference>
<dbReference type="OrthoDB" id="4008739at2"/>
<proteinExistence type="inferred from homology"/>